<feature type="modified residue" description="S-(dipyrrolylmethanemethyl)cysteine" evidence="8">
    <location>
        <position position="241"/>
    </location>
</feature>
<evidence type="ECO:0000256" key="3">
    <source>
        <dbReference type="ARBA" id="ARBA00005638"/>
    </source>
</evidence>
<evidence type="ECO:0000256" key="6">
    <source>
        <dbReference type="ARBA" id="ARBA00023244"/>
    </source>
</evidence>
<sequence>MPIRIATRGSPLALAQAEEVAARLRAAHGLAESDIAVVAMKTTGDRIQDRTLAEAGGKGLFTKEIEEALIDGRADLAVHSAKDVPTWLPDGLVLSAFLPREDVRDAFICRIAGSLAELPAGAIVGTASLRRQALVLRARPDLEVVTLRGNVQTRLRKLEAGTVHATLLALAGLKRLHAEAEAAALFDPQTFPPALGQGAIAVETRADDSRVNDLVAAINHADTAAALTCERSFLDVLDGSCRTPIAGHAAVHDGRLRFGGLVISHDGQTSFAAERSGSAAEAEALGRSAAREIIDSAGEAFLATLRDGH</sequence>
<dbReference type="Gene3D" id="3.30.160.40">
    <property type="entry name" value="Porphobilinogen deaminase, C-terminal domain"/>
    <property type="match status" value="1"/>
</dbReference>
<feature type="domain" description="Porphobilinogen deaminase N-terminal" evidence="9">
    <location>
        <begin position="3"/>
        <end position="212"/>
    </location>
</feature>
<dbReference type="SUPFAM" id="SSF53850">
    <property type="entry name" value="Periplasmic binding protein-like II"/>
    <property type="match status" value="1"/>
</dbReference>
<dbReference type="FunFam" id="3.40.190.10:FF:000004">
    <property type="entry name" value="Porphobilinogen deaminase"/>
    <property type="match status" value="1"/>
</dbReference>
<comment type="miscellaneous">
    <text evidence="8">The porphobilinogen subunits are added to the dipyrromethane group.</text>
</comment>
<dbReference type="PIRSF" id="PIRSF001438">
    <property type="entry name" value="4pyrrol_synth_OHMeBilane_synth"/>
    <property type="match status" value="1"/>
</dbReference>
<evidence type="ECO:0000259" key="9">
    <source>
        <dbReference type="Pfam" id="PF01379"/>
    </source>
</evidence>
<comment type="function">
    <text evidence="1 8">Tetrapolymerization of the monopyrrole PBG into the hydroxymethylbilane pre-uroporphyrinogen in several discrete steps.</text>
</comment>
<comment type="subunit">
    <text evidence="4 8">Monomer.</text>
</comment>
<dbReference type="AlphaFoldDB" id="A0AAW9S106"/>
<dbReference type="SUPFAM" id="SSF54782">
    <property type="entry name" value="Porphobilinogen deaminase (hydroxymethylbilane synthase), C-terminal domain"/>
    <property type="match status" value="1"/>
</dbReference>
<evidence type="ECO:0000256" key="1">
    <source>
        <dbReference type="ARBA" id="ARBA00002869"/>
    </source>
</evidence>
<evidence type="ECO:0000313" key="11">
    <source>
        <dbReference type="EMBL" id="MEJ8574860.1"/>
    </source>
</evidence>
<dbReference type="GO" id="GO:0006782">
    <property type="term" value="P:protoporphyrinogen IX biosynthetic process"/>
    <property type="evidence" value="ECO:0007669"/>
    <property type="project" value="UniProtKB-UniRule"/>
</dbReference>
<dbReference type="PANTHER" id="PTHR11557:SF0">
    <property type="entry name" value="PORPHOBILINOGEN DEAMINASE"/>
    <property type="match status" value="1"/>
</dbReference>
<keyword evidence="5 8" id="KW-0808">Transferase</keyword>
<dbReference type="InterPro" id="IPR022419">
    <property type="entry name" value="Porphobilin_deaminase_cofac_BS"/>
</dbReference>
<accession>A0AAW9S106</accession>
<evidence type="ECO:0000256" key="8">
    <source>
        <dbReference type="HAMAP-Rule" id="MF_00260"/>
    </source>
</evidence>
<evidence type="ECO:0000259" key="10">
    <source>
        <dbReference type="Pfam" id="PF03900"/>
    </source>
</evidence>
<evidence type="ECO:0000256" key="7">
    <source>
        <dbReference type="ARBA" id="ARBA00048169"/>
    </source>
</evidence>
<dbReference type="InterPro" id="IPR022417">
    <property type="entry name" value="Porphobilin_deaminase_N"/>
</dbReference>
<dbReference type="Proteomes" id="UP001378188">
    <property type="component" value="Unassembled WGS sequence"/>
</dbReference>
<dbReference type="InterPro" id="IPR036803">
    <property type="entry name" value="Porphobilinogen_deaminase_C_sf"/>
</dbReference>
<dbReference type="PRINTS" id="PR00151">
    <property type="entry name" value="PORPHBDMNASE"/>
</dbReference>
<dbReference type="PROSITE" id="PS00533">
    <property type="entry name" value="PORPHOBILINOGEN_DEAM"/>
    <property type="match status" value="1"/>
</dbReference>
<name>A0AAW9S106_9HYPH</name>
<reference evidence="11 12" key="1">
    <citation type="submission" date="2024-02" db="EMBL/GenBank/DDBJ databases">
        <title>Genome analysis and characterization of Microbaculum marinisediminis sp. nov., isolated from marine sediment.</title>
        <authorList>
            <person name="Du Z.-J."/>
            <person name="Ye Y.-Q."/>
            <person name="Zhang Z.-R."/>
            <person name="Yuan S.-M."/>
            <person name="Zhang X.-Y."/>
        </authorList>
    </citation>
    <scope>NUCLEOTIDE SEQUENCE [LARGE SCALE GENOMIC DNA]</scope>
    <source>
        <strain evidence="11 12">SDUM1044001</strain>
    </source>
</reference>
<evidence type="ECO:0000256" key="5">
    <source>
        <dbReference type="ARBA" id="ARBA00022679"/>
    </source>
</evidence>
<dbReference type="Pfam" id="PF01379">
    <property type="entry name" value="Porphobil_deam"/>
    <property type="match status" value="1"/>
</dbReference>
<evidence type="ECO:0000256" key="2">
    <source>
        <dbReference type="ARBA" id="ARBA00004735"/>
    </source>
</evidence>
<dbReference type="Pfam" id="PF03900">
    <property type="entry name" value="Porphobil_deamC"/>
    <property type="match status" value="1"/>
</dbReference>
<dbReference type="EC" id="2.5.1.61" evidence="8"/>
<dbReference type="HAMAP" id="MF_00260">
    <property type="entry name" value="Porphobil_deam"/>
    <property type="match status" value="1"/>
</dbReference>
<protein>
    <recommendedName>
        <fullName evidence="8">Porphobilinogen deaminase</fullName>
        <shortName evidence="8">PBG</shortName>
        <ecNumber evidence="8">2.5.1.61</ecNumber>
    </recommendedName>
    <alternativeName>
        <fullName evidence="8">Hydroxymethylbilane synthase</fullName>
        <shortName evidence="8">HMBS</shortName>
    </alternativeName>
    <alternativeName>
        <fullName evidence="8">Pre-uroporphyrinogen synthase</fullName>
    </alternativeName>
</protein>
<evidence type="ECO:0000256" key="4">
    <source>
        <dbReference type="ARBA" id="ARBA00011245"/>
    </source>
</evidence>
<dbReference type="Gene3D" id="3.40.190.10">
    <property type="entry name" value="Periplasmic binding protein-like II"/>
    <property type="match status" value="2"/>
</dbReference>
<feature type="domain" description="Porphobilinogen deaminase C-terminal" evidence="10">
    <location>
        <begin position="226"/>
        <end position="294"/>
    </location>
</feature>
<dbReference type="PANTHER" id="PTHR11557">
    <property type="entry name" value="PORPHOBILINOGEN DEAMINASE"/>
    <property type="match status" value="1"/>
</dbReference>
<comment type="catalytic activity">
    <reaction evidence="7 8">
        <text>4 porphobilinogen + H2O = hydroxymethylbilane + 4 NH4(+)</text>
        <dbReference type="Rhea" id="RHEA:13185"/>
        <dbReference type="ChEBI" id="CHEBI:15377"/>
        <dbReference type="ChEBI" id="CHEBI:28938"/>
        <dbReference type="ChEBI" id="CHEBI:57845"/>
        <dbReference type="ChEBI" id="CHEBI:58126"/>
        <dbReference type="EC" id="2.5.1.61"/>
    </reaction>
</comment>
<comment type="pathway">
    <text evidence="2">Porphyrin-containing compound metabolism; protoporphyrin-IX biosynthesis; coproporphyrinogen-III from 5-aminolevulinate: step 2/4.</text>
</comment>
<keyword evidence="12" id="KW-1185">Reference proteome</keyword>
<evidence type="ECO:0000313" key="12">
    <source>
        <dbReference type="Proteomes" id="UP001378188"/>
    </source>
</evidence>
<comment type="cofactor">
    <cofactor evidence="8">
        <name>dipyrromethane</name>
        <dbReference type="ChEBI" id="CHEBI:60342"/>
    </cofactor>
    <text evidence="8">Binds 1 dipyrromethane group covalently.</text>
</comment>
<dbReference type="EMBL" id="JAZHOF010000014">
    <property type="protein sequence ID" value="MEJ8574860.1"/>
    <property type="molecule type" value="Genomic_DNA"/>
</dbReference>
<organism evidence="11 12">
    <name type="scientific">Microbaculum marinum</name>
    <dbReference type="NCBI Taxonomy" id="1764581"/>
    <lineage>
        <taxon>Bacteria</taxon>
        <taxon>Pseudomonadati</taxon>
        <taxon>Pseudomonadota</taxon>
        <taxon>Alphaproteobacteria</taxon>
        <taxon>Hyphomicrobiales</taxon>
        <taxon>Tepidamorphaceae</taxon>
        <taxon>Microbaculum</taxon>
    </lineage>
</organism>
<proteinExistence type="inferred from homology"/>
<dbReference type="InterPro" id="IPR022418">
    <property type="entry name" value="Porphobilinogen_deaminase_C"/>
</dbReference>
<keyword evidence="6 8" id="KW-0627">Porphyrin biosynthesis</keyword>
<comment type="caution">
    <text evidence="11">The sequence shown here is derived from an EMBL/GenBank/DDBJ whole genome shotgun (WGS) entry which is preliminary data.</text>
</comment>
<comment type="similarity">
    <text evidence="3 8">Belongs to the HMBS family.</text>
</comment>
<dbReference type="RefSeq" id="WP_340332554.1">
    <property type="nucleotide sequence ID" value="NZ_JAZHOF010000014.1"/>
</dbReference>
<dbReference type="GO" id="GO:0005737">
    <property type="term" value="C:cytoplasm"/>
    <property type="evidence" value="ECO:0007669"/>
    <property type="project" value="UniProtKB-UniRule"/>
</dbReference>
<dbReference type="GO" id="GO:0004418">
    <property type="term" value="F:hydroxymethylbilane synthase activity"/>
    <property type="evidence" value="ECO:0007669"/>
    <property type="project" value="UniProtKB-UniRule"/>
</dbReference>
<dbReference type="InterPro" id="IPR000860">
    <property type="entry name" value="HemC"/>
</dbReference>
<dbReference type="NCBIfam" id="TIGR00212">
    <property type="entry name" value="hemC"/>
    <property type="match status" value="1"/>
</dbReference>
<gene>
    <name evidence="8 11" type="primary">hemC</name>
    <name evidence="11" type="ORF">V3328_25525</name>
</gene>
<dbReference type="FunFam" id="3.40.190.10:FF:000005">
    <property type="entry name" value="Porphobilinogen deaminase"/>
    <property type="match status" value="1"/>
</dbReference>